<dbReference type="InterPro" id="IPR006530">
    <property type="entry name" value="YD"/>
</dbReference>
<dbReference type="CDD" id="cd00081">
    <property type="entry name" value="Hint"/>
    <property type="match status" value="1"/>
</dbReference>
<sequence length="2333" mass="244911">MAVKGVRNLKPKVAQQTAKTQQTYMPRATAWPKAAKGSAHLAAPAAKADGARQTAAGTPIWVQAKKSATGTYQGPADVGVTVLDHQKSAGLGVSGVVFSVAPSGNGQGGVRIGVDYSSFAEAYGGNYASRLHLVSLPACALTTPDVPSCRVQTPLATQRDAKASTVSAEVELGTPAVTHTAADATMGRAVPAVWSGDGTTAHQASTAAAPQVLAATDSTGQEGSAAGSYAAGALSPSGSWTAGGAGGSFTYAYPVQIPGASTSLTPKFALGYDSASVDGKTASTQAQASWVGDGWSTPDSFIEQTFTSCADKPEGTASPSETSDECYAGPILTLSLNGSSTALVWDSAKSTWKPQSDNGEKIAHVTNSNNGSGTYNTDYWTVTDRTGTVYSFGRNQLPGWTSGKAVTNSVDSMPVYSAHSGDPCYNAAGFSSSVCTMAYKWHLDYVKDARSQAMSYWYTQDTNYYAQNNGQSNTKYVRDSYLARIDYGFRDSGAYGTVPDQIAFTPGSRCTLATCDPISGSNAGTQYPDVPFDLICNSGATCTSHAPAFFSTVRLKQITTSQYSTSAAKYLPVDTYDLLQSEPPTGDGTSPTLWLTQVTRTGNDTSAGGSSSSIPLPLPPVVFGGDTKQNRVDTANFPGMYRYRLTSITTELGELIGVTYGLPNPCTAAYVAAANPATNTSSCYPVSWTPPFYTDPVTDWFEKYAVTQVLESDQTGGALKKDSTYAYTGGAAWHYDDNETVQAKYRTWGQFRGYATVTTYTGDGTNDRKTKDTVSYYRGMDGDYATVNPVTIRPVSLTDSQGAAHTDSDKLSGSELESTSYKGDGTVIDSLTITSYWVSPATATRNRTGLPALTAGTAKEAETYTRQAITSSGSTTWRVTETDNTYVADLADNNFGLLTAGYSHTVPVVAAYDQCTTYTYAPANTTLNLVGLAASQESDSVACGGFTEGTIASAPAGYNTLTAPASVNRPAQVQSATRTFYDDTNFSTTFPQTTPPTVGNATMIRQAADYASGAFTWQTAKRTTYDTYGRPLAATDANGNTTITAYTVNSVGLTTGTTITNAKNQMVKTTFAPARGLTTAATDANNITATSQSDALGRLTGVWTESRPTTAPANKKFSYTVSNTGLSGTTSDTLNEALGYVTSLTVYDSFGRVRQTQTPTPQGGRLVTESFFDSRGWVRKKNNAYWDPANTPALELASSDDNAVPSQDVTTYDGLGRAVKVDSLKNAVVQETTTTVYGGDRTTVIPPAGGTVKATVTDPLGRTVELDDYTARPTVTPPADTFTGTYTLTGGTSQAITYGFDGHGKQNTVTAAGSTWTSTYNLLGQVTGKNDPDAGASSMLYDAVGNLTQTTDSRTKTVSYTYDKLNRKTATYTAPVSGQATANAIASWVYDNDNSVVGVTNPIGHATTSTSYSNGAAYVTQASGYNVFGESLGETITIPSTTEGATLGKPYVFTHTYTSNAGLPYTDVYPGGNGLPSETALHTYKPVFDLPAGLATASYGYAQDTTYDAYSRVLQTQIGSTTSYGILTNTYDPHTGRLTEQLTQRATTGAPSDVDRQHYYYDQAGNVTRQVSTRLGATSETQCYGYDQLDRLKQAWTATDSCAATPTPAAHSTVGDAITGGAYWTDWSFDALGNRTNQTEHSTTGGADTTTTYTYNGNGKNQPHTLTSASTGGTALQYDTAGNALKRTTTAAGTQTLTWDDAGRLSSITGGTAGNTNYVYDADGNVLLQKDPGTTTLYLPGQQIALNTTLGTTTSTRYLPLPGGGTVVRTGSTTNYRFEIADPHGTAGLVLDNTCQTPTWRQFTPYGAPRGTSVTWPDNRGFLNAPTSGSTGLTILGARQYDPVTGRFISLDPVFEATDAQQLGGYNYAGSNPIGRSDPTGLMAWDSETGISAGTTGQLQNQINNTYGHGYRPSPPYSPPKKKKRGFWKGVMDTGVGMVKGAAQPFVEVGGCVTGDLGSCGNVATMANPGLLAMKAGVDLYHTGEAMYDEYQNGEYAYLGGQITTLAAVALITKKVAPVPAAGAAAAADAEEISAASRLAETVGGKCSFTPETAVLMSDGTTKPIAAIIPGDQVEAADPGTAKDQGAHPVIATWINHDNDLIDLSVQPDGGSPETIHTTSKHRFWDDTTHEWVPAGQLTAGHNLVTTTDQHVTVLDVSIKPGSADMYNLTVDSLHTYYVLAGATPVLVHNCGPGVATEDDAMLALNRAEELQASRNDYFMADVKGTTAVIGVFNSETKAFTTRIGINGGGAMPSGWTLRPGEEFVQAAGHAEEGILNSLGPNEHAVFGAASRNFCVAICSPMLNVRGVTLGGAGIRGHAAQNSPFTIFWATGG</sequence>
<dbReference type="NCBIfam" id="TIGR01443">
    <property type="entry name" value="intein_Cterm"/>
    <property type="match status" value="1"/>
</dbReference>
<dbReference type="InterPro" id="IPR030934">
    <property type="entry name" value="Intein_C"/>
</dbReference>
<dbReference type="NCBIfam" id="TIGR03696">
    <property type="entry name" value="Rhs_assc_core"/>
    <property type="match status" value="1"/>
</dbReference>
<dbReference type="PANTHER" id="PTHR32305">
    <property type="match status" value="1"/>
</dbReference>
<dbReference type="InterPro" id="IPR031325">
    <property type="entry name" value="RHS_repeat"/>
</dbReference>
<dbReference type="Proteomes" id="UP000318416">
    <property type="component" value="Unassembled WGS sequence"/>
</dbReference>
<dbReference type="InterPro" id="IPR022385">
    <property type="entry name" value="Rhs_assc_core"/>
</dbReference>
<dbReference type="Pfam" id="PF05593">
    <property type="entry name" value="RHS_repeat"/>
    <property type="match status" value="1"/>
</dbReference>
<organism evidence="2 3">
    <name type="scientific">Kitasatospora atroaurantiaca</name>
    <dbReference type="NCBI Taxonomy" id="285545"/>
    <lineage>
        <taxon>Bacteria</taxon>
        <taxon>Bacillati</taxon>
        <taxon>Actinomycetota</taxon>
        <taxon>Actinomycetes</taxon>
        <taxon>Kitasatosporales</taxon>
        <taxon>Streptomycetaceae</taxon>
        <taxon>Kitasatospora</taxon>
    </lineage>
</organism>
<keyword evidence="3" id="KW-1185">Reference proteome</keyword>
<dbReference type="InterPro" id="IPR036844">
    <property type="entry name" value="Hint_dom_sf"/>
</dbReference>
<dbReference type="EMBL" id="VIVR01000001">
    <property type="protein sequence ID" value="TWE19626.1"/>
    <property type="molecule type" value="Genomic_DNA"/>
</dbReference>
<accession>A0A561EVJ4</accession>
<feature type="region of interest" description="Disordered" evidence="1">
    <location>
        <begin position="796"/>
        <end position="819"/>
    </location>
</feature>
<comment type="caution">
    <text evidence="2">The sequence shown here is derived from an EMBL/GenBank/DDBJ whole genome shotgun (WGS) entry which is preliminary data.</text>
</comment>
<evidence type="ECO:0000313" key="3">
    <source>
        <dbReference type="Proteomes" id="UP000318416"/>
    </source>
</evidence>
<gene>
    <name evidence="2" type="ORF">FB465_4745</name>
</gene>
<name>A0A561EVJ4_9ACTN</name>
<reference evidence="2 3" key="1">
    <citation type="submission" date="2019-06" db="EMBL/GenBank/DDBJ databases">
        <title>Sequencing the genomes of 1000 actinobacteria strains.</title>
        <authorList>
            <person name="Klenk H.-P."/>
        </authorList>
    </citation>
    <scope>NUCLEOTIDE SEQUENCE [LARGE SCALE GENOMIC DNA]</scope>
    <source>
        <strain evidence="2 3">DSM 41649</strain>
    </source>
</reference>
<dbReference type="PROSITE" id="PS50818">
    <property type="entry name" value="INTEIN_C_TER"/>
    <property type="match status" value="1"/>
</dbReference>
<protein>
    <submittedName>
        <fullName evidence="2">Intein/RHS repeat-associated protein</fullName>
    </submittedName>
</protein>
<dbReference type="Pfam" id="PF07591">
    <property type="entry name" value="PT-HINT"/>
    <property type="match status" value="1"/>
</dbReference>
<evidence type="ECO:0000313" key="2">
    <source>
        <dbReference type="EMBL" id="TWE19626.1"/>
    </source>
</evidence>
<dbReference type="Gene3D" id="2.180.10.10">
    <property type="entry name" value="RHS repeat-associated core"/>
    <property type="match status" value="2"/>
</dbReference>
<dbReference type="InterPro" id="IPR050708">
    <property type="entry name" value="T6SS_VgrG/RHS"/>
</dbReference>
<evidence type="ECO:0000256" key="1">
    <source>
        <dbReference type="SAM" id="MobiDB-lite"/>
    </source>
</evidence>
<proteinExistence type="predicted"/>
<dbReference type="SUPFAM" id="SSF51294">
    <property type="entry name" value="Hedgehog/intein (Hint) domain"/>
    <property type="match status" value="1"/>
</dbReference>
<dbReference type="Gene3D" id="2.170.16.10">
    <property type="entry name" value="Hedgehog/Intein (Hint) domain"/>
    <property type="match status" value="1"/>
</dbReference>
<dbReference type="NCBIfam" id="TIGR01643">
    <property type="entry name" value="YD_repeat_2x"/>
    <property type="match status" value="2"/>
</dbReference>
<dbReference type="PANTHER" id="PTHR32305:SF17">
    <property type="entry name" value="TRNA NUCLEASE WAPA"/>
    <property type="match status" value="1"/>
</dbReference>